<keyword evidence="2" id="KW-1133">Transmembrane helix</keyword>
<reference evidence="4 5" key="2">
    <citation type="submission" date="2011-10" db="EMBL/GenBank/DDBJ databases">
        <title>The Genome Sequence of Actinomyces viscosus C505.</title>
        <authorList>
            <consortium name="The Broad Institute Genome Sequencing Platform"/>
            <consortium name="The Broad Institute Genome Sequencing Center for Infectious Disease"/>
            <person name="Earl A."/>
            <person name="Ward D."/>
            <person name="Feldgarden M."/>
            <person name="Gevers D."/>
            <person name="Sibley C.D."/>
            <person name="Field T.R."/>
            <person name="Grinwis M."/>
            <person name="Eshaghurshan C.S."/>
            <person name="Surette M.G."/>
            <person name="Young S.K."/>
            <person name="Zeng Q."/>
            <person name="Gargeya S."/>
            <person name="Fitzgerald M."/>
            <person name="Haas B."/>
            <person name="Abouelleil A."/>
            <person name="Alvarado L."/>
            <person name="Arachchi H.M."/>
            <person name="Berlin A."/>
            <person name="Brown A."/>
            <person name="Chapman S.B."/>
            <person name="Chen Z."/>
            <person name="Dunbar C."/>
            <person name="Freedman E."/>
            <person name="Gearin G."/>
            <person name="Goldberg J."/>
            <person name="Griggs A."/>
            <person name="Gujja S."/>
            <person name="Heiman D."/>
            <person name="Howarth C."/>
            <person name="Larson L."/>
            <person name="Lui A."/>
            <person name="MacDonald P.J.P."/>
            <person name="Montmayeur A."/>
            <person name="Murphy C."/>
            <person name="Neiman D."/>
            <person name="Pearson M."/>
            <person name="Priest M."/>
            <person name="Roberts A."/>
            <person name="Saif S."/>
            <person name="Shea T."/>
            <person name="Shenoy N."/>
            <person name="Sisk P."/>
            <person name="Stolte C."/>
            <person name="Sykes S."/>
            <person name="Wortman J."/>
            <person name="Nusbaum C."/>
            <person name="Birren B."/>
        </authorList>
    </citation>
    <scope>NUCLEOTIDE SEQUENCE [LARGE SCALE GENOMIC DNA]</scope>
    <source>
        <strain evidence="4 5">C505</strain>
    </source>
</reference>
<evidence type="ECO:0000256" key="1">
    <source>
        <dbReference type="SAM" id="MobiDB-lite"/>
    </source>
</evidence>
<gene>
    <name evidence="4" type="ORF">HMPREF0059_00817</name>
</gene>
<accession>F2UXL5</accession>
<dbReference type="eggNOG" id="ENOG5032C0M">
    <property type="taxonomic scope" value="Bacteria"/>
</dbReference>
<feature type="compositionally biased region" description="Basic and acidic residues" evidence="1">
    <location>
        <begin position="81"/>
        <end position="94"/>
    </location>
</feature>
<feature type="compositionally biased region" description="Low complexity" evidence="1">
    <location>
        <begin position="380"/>
        <end position="423"/>
    </location>
</feature>
<dbReference type="AlphaFoldDB" id="F2UXL5"/>
<evidence type="ECO:0000256" key="2">
    <source>
        <dbReference type="SAM" id="Phobius"/>
    </source>
</evidence>
<keyword evidence="2" id="KW-0472">Membrane</keyword>
<evidence type="ECO:0000259" key="3">
    <source>
        <dbReference type="Pfam" id="PF21946"/>
    </source>
</evidence>
<reference evidence="5" key="1">
    <citation type="submission" date="2010-02" db="EMBL/GenBank/DDBJ databases">
        <title>The Genome Sequence of Prevotella oris strain C735.</title>
        <authorList>
            <consortium name="The Broad Institute Genome Sequencing Platform"/>
            <person name="Ward D."/>
            <person name="Feldgarden M."/>
            <person name="Earl A."/>
            <person name="Young S.K."/>
            <person name="Zeng Q."/>
            <person name="Koehrsen M."/>
            <person name="Alvarado L."/>
            <person name="Berlin A."/>
            <person name="Bochicchio J."/>
            <person name="Borenstein D."/>
            <person name="Chapman S.B."/>
            <person name="Chen Z."/>
            <person name="Engels R."/>
            <person name="Freedman E."/>
            <person name="Gellesch M."/>
            <person name="Goldberg J."/>
            <person name="Griggs A."/>
            <person name="Gujja S."/>
            <person name="Heilman E."/>
            <person name="Heiman D."/>
            <person name="Hepburn T."/>
            <person name="Howarth C."/>
            <person name="Jen D."/>
            <person name="Larson L."/>
            <person name="Mehta T."/>
            <person name="Park D."/>
            <person name="Pearson M."/>
            <person name="Roberts A."/>
            <person name="Saif S."/>
            <person name="Shea T."/>
            <person name="Shenoy N."/>
            <person name="Sisk P."/>
            <person name="Stolte C."/>
            <person name="Sykes S."/>
            <person name="Thomson T."/>
            <person name="Walk T."/>
            <person name="White J."/>
            <person name="Yandava C."/>
            <person name="Sibley C.D."/>
            <person name="Field T.R."/>
            <person name="Grinwis M."/>
            <person name="Eshaghurshan C.S."/>
            <person name="Surette M.G."/>
            <person name="Haas B."/>
            <person name="Nusbaum C."/>
            <person name="Birren B."/>
        </authorList>
    </citation>
    <scope>NUCLEOTIDE SEQUENCE [LARGE SCALE GENOMIC DNA]</scope>
    <source>
        <strain evidence="5">C505</strain>
    </source>
</reference>
<dbReference type="InterPro" id="IPR053807">
    <property type="entry name" value="LppM"/>
</dbReference>
<comment type="caution">
    <text evidence="4">The sequence shown here is derived from an EMBL/GenBank/DDBJ whole genome shotgun (WGS) entry which is preliminary data.</text>
</comment>
<dbReference type="HOGENOM" id="CLU_052142_0_0_11"/>
<sequence>MVKPFRGPRRPAPCLRRSTPAARTNLPRAPCSRCQDRPTPIPSPTFATATPPTSTRARTPAFSLHLTPPEAPASSAPTAPSREDPSRPDRDTRRCPTRRGTVIPTSSPRLSSPSDGLPGAGNDTHDDPVTTWHPTRYCVGMTPAIAHRIPRPLSVLTALVVLTLSAPLALLGTPGHAAPMDDDSSNPGLKITSDIVIKSDDTYSVKAVMTDNSGFGIFSEDNCKVDDFSQTQFGKNSKNAKATFKEDGDSAICTIEGSASIKDSDGTIKHQGSEYVVKIGTDEAIGDMDQLDVTQSITFPGKVTEADGGKVDGNKVTFTDIKSHTVKGGDGSIPMWVWIIVGVGALALIGGLVAFLVIRSKKNKPQAPYGTPVQGYDPNQAFPAQPGQQAGYGAPQAQPGYGAPGQQAGYGAPQAQPGQQTGYGAPGQGSY</sequence>
<feature type="region of interest" description="Disordered" evidence="1">
    <location>
        <begin position="1"/>
        <end position="130"/>
    </location>
</feature>
<feature type="region of interest" description="Disordered" evidence="1">
    <location>
        <begin position="367"/>
        <end position="431"/>
    </location>
</feature>
<keyword evidence="2" id="KW-0812">Transmembrane</keyword>
<protein>
    <recommendedName>
        <fullName evidence="3">LppM domain-containing protein</fullName>
    </recommendedName>
</protein>
<feature type="transmembrane region" description="Helical" evidence="2">
    <location>
        <begin position="335"/>
        <end position="358"/>
    </location>
</feature>
<dbReference type="Pfam" id="PF21946">
    <property type="entry name" value="LppM"/>
    <property type="match status" value="1"/>
</dbReference>
<evidence type="ECO:0000313" key="4">
    <source>
        <dbReference type="EMBL" id="EGE37966.1"/>
    </source>
</evidence>
<feature type="domain" description="LppM" evidence="3">
    <location>
        <begin position="263"/>
        <end position="319"/>
    </location>
</feature>
<feature type="compositionally biased region" description="Polar residues" evidence="1">
    <location>
        <begin position="103"/>
        <end position="114"/>
    </location>
</feature>
<organism evidence="4 5">
    <name type="scientific">Actinomyces viscosus C505</name>
    <dbReference type="NCBI Taxonomy" id="562973"/>
    <lineage>
        <taxon>Bacteria</taxon>
        <taxon>Bacillati</taxon>
        <taxon>Actinomycetota</taxon>
        <taxon>Actinomycetes</taxon>
        <taxon>Actinomycetales</taxon>
        <taxon>Actinomycetaceae</taxon>
        <taxon>Actinomyces</taxon>
    </lineage>
</organism>
<feature type="compositionally biased region" description="Low complexity" evidence="1">
    <location>
        <begin position="44"/>
        <end position="62"/>
    </location>
</feature>
<dbReference type="EMBL" id="ACRE02000045">
    <property type="protein sequence ID" value="EGE37966.1"/>
    <property type="molecule type" value="Genomic_DNA"/>
</dbReference>
<evidence type="ECO:0000313" key="5">
    <source>
        <dbReference type="Proteomes" id="UP000004668"/>
    </source>
</evidence>
<name>F2UXL5_ACTVI</name>
<dbReference type="Proteomes" id="UP000004668">
    <property type="component" value="Unassembled WGS sequence"/>
</dbReference>
<proteinExistence type="predicted"/>